<dbReference type="EMBL" id="CP017077">
    <property type="protein sequence ID" value="AOR80684.1"/>
    <property type="molecule type" value="Genomic_DNA"/>
</dbReference>
<name>A0A1D8AEY0_9SPHN</name>
<evidence type="ECO:0000256" key="1">
    <source>
        <dbReference type="ARBA" id="ARBA00004236"/>
    </source>
</evidence>
<geneLocation type="plasmid" evidence="7 8">
    <name>pSA2</name>
</geneLocation>
<gene>
    <name evidence="7" type="ORF">BES08_28085</name>
</gene>
<keyword evidence="2" id="KW-1003">Cell membrane</keyword>
<dbReference type="AlphaFoldDB" id="A0A1D8AEY0"/>
<dbReference type="GO" id="GO:0005886">
    <property type="term" value="C:plasma membrane"/>
    <property type="evidence" value="ECO:0007669"/>
    <property type="project" value="UniProtKB-SubCell"/>
</dbReference>
<keyword evidence="4 7" id="KW-0808">Transferase</keyword>
<evidence type="ECO:0000313" key="7">
    <source>
        <dbReference type="EMBL" id="AOR80684.1"/>
    </source>
</evidence>
<dbReference type="InterPro" id="IPR001173">
    <property type="entry name" value="Glyco_trans_2-like"/>
</dbReference>
<dbReference type="CDD" id="cd00761">
    <property type="entry name" value="Glyco_tranf_GTA_type"/>
    <property type="match status" value="1"/>
</dbReference>
<keyword evidence="5" id="KW-0472">Membrane</keyword>
<reference evidence="8" key="1">
    <citation type="journal article" date="2017" name="J. Biotechnol.">
        <title>Complete genome sequence of Novosphingobium resinovorum SA1, a versatile xenobiotic-degrading bacterium capable of utilizing sulfanilic acid.</title>
        <authorList>
            <person name="Hegedus B."/>
            <person name="Kos P.B."/>
            <person name="Balint B."/>
            <person name="Maroti G."/>
            <person name="Gan H.M."/>
            <person name="Perei K."/>
            <person name="Rakhely G."/>
        </authorList>
    </citation>
    <scope>NUCLEOTIDE SEQUENCE [LARGE SCALE GENOMIC DNA]</scope>
    <source>
        <strain evidence="8">SA1</strain>
    </source>
</reference>
<dbReference type="PANTHER" id="PTHR43646:SF2">
    <property type="entry name" value="GLYCOSYLTRANSFERASE 2-LIKE DOMAIN-CONTAINING PROTEIN"/>
    <property type="match status" value="1"/>
</dbReference>
<keyword evidence="7" id="KW-0614">Plasmid</keyword>
<dbReference type="PANTHER" id="PTHR43646">
    <property type="entry name" value="GLYCOSYLTRANSFERASE"/>
    <property type="match status" value="1"/>
</dbReference>
<dbReference type="GO" id="GO:0016757">
    <property type="term" value="F:glycosyltransferase activity"/>
    <property type="evidence" value="ECO:0007669"/>
    <property type="project" value="UniProtKB-KW"/>
</dbReference>
<comment type="subcellular location">
    <subcellularLocation>
        <location evidence="1">Cell membrane</location>
    </subcellularLocation>
</comment>
<organism evidence="7 8">
    <name type="scientific">Novosphingobium resinovorum</name>
    <dbReference type="NCBI Taxonomy" id="158500"/>
    <lineage>
        <taxon>Bacteria</taxon>
        <taxon>Pseudomonadati</taxon>
        <taxon>Pseudomonadota</taxon>
        <taxon>Alphaproteobacteria</taxon>
        <taxon>Sphingomonadales</taxon>
        <taxon>Sphingomonadaceae</taxon>
        <taxon>Novosphingobium</taxon>
    </lineage>
</organism>
<dbReference type="InterPro" id="IPR029044">
    <property type="entry name" value="Nucleotide-diphossugar_trans"/>
</dbReference>
<evidence type="ECO:0000256" key="3">
    <source>
        <dbReference type="ARBA" id="ARBA00022676"/>
    </source>
</evidence>
<dbReference type="SUPFAM" id="SSF53448">
    <property type="entry name" value="Nucleotide-diphospho-sugar transferases"/>
    <property type="match status" value="1"/>
</dbReference>
<accession>A0A1D8AEY0</accession>
<keyword evidence="3" id="KW-0328">Glycosyltransferase</keyword>
<evidence type="ECO:0000256" key="5">
    <source>
        <dbReference type="ARBA" id="ARBA00023136"/>
    </source>
</evidence>
<protein>
    <submittedName>
        <fullName evidence="7">Glycosyl transferase family 2</fullName>
    </submittedName>
</protein>
<dbReference type="KEGG" id="nre:BES08_28085"/>
<evidence type="ECO:0000256" key="2">
    <source>
        <dbReference type="ARBA" id="ARBA00022475"/>
    </source>
</evidence>
<proteinExistence type="predicted"/>
<dbReference type="Pfam" id="PF00535">
    <property type="entry name" value="Glycos_transf_2"/>
    <property type="match status" value="1"/>
</dbReference>
<dbReference type="Gene3D" id="3.90.550.10">
    <property type="entry name" value="Spore Coat Polysaccharide Biosynthesis Protein SpsA, Chain A"/>
    <property type="match status" value="1"/>
</dbReference>
<evidence type="ECO:0000256" key="4">
    <source>
        <dbReference type="ARBA" id="ARBA00022679"/>
    </source>
</evidence>
<evidence type="ECO:0000313" key="8">
    <source>
        <dbReference type="Proteomes" id="UP000094626"/>
    </source>
</evidence>
<evidence type="ECO:0000259" key="6">
    <source>
        <dbReference type="Pfam" id="PF00535"/>
    </source>
</evidence>
<dbReference type="OrthoDB" id="114108at2"/>
<sequence>MLDGEPTNPLAAACDFCVCVPARDEEERLPVLLAALARQTLPGVIRVVIALNNTTDASLAVVAEARAAFKGRLHVHVEDVTFPPGLAHAGSARRLAMDTGLSLLAGSAQGILVSTDADTCPPACWLENIAAAFGRGADLVGGRIEIDQAEPLPPEVVRLRHAWDKYWNVVRAIEDEVDPLPWNPPPRHGDHTGASLAIRAQLYRECGGVPLLPSGEDRALVAAGIAHGGRLAHPGNVYTFVSPRRDGRAEGGMARAMEELFELAATCAAPAAPSYEQWRERALWRRGMRSLPDGHARIPREEMLLAPMRRDMKLEIGR</sequence>
<dbReference type="RefSeq" id="WP_069710010.1">
    <property type="nucleotide sequence ID" value="NZ_CP017077.1"/>
</dbReference>
<dbReference type="Proteomes" id="UP000094626">
    <property type="component" value="Plasmid pSA2"/>
</dbReference>
<keyword evidence="8" id="KW-1185">Reference proteome</keyword>
<feature type="domain" description="Glycosyltransferase 2-like" evidence="6">
    <location>
        <begin position="17"/>
        <end position="153"/>
    </location>
</feature>